<reference evidence="2 3" key="1">
    <citation type="submission" date="2020-09" db="EMBL/GenBank/DDBJ databases">
        <title>Sinomicrobium weinanense sp. nov., a halophilic bacteria isolated from saline-alkali soil.</title>
        <authorList>
            <person name="Wu P."/>
            <person name="Ren H."/>
            <person name="Mei Y."/>
            <person name="Liang Y."/>
            <person name="Chen Z."/>
        </authorList>
    </citation>
    <scope>NUCLEOTIDE SEQUENCE [LARGE SCALE GENOMIC DNA]</scope>
    <source>
        <strain evidence="2 3">FJxs</strain>
    </source>
</reference>
<evidence type="ECO:0008006" key="4">
    <source>
        <dbReference type="Google" id="ProtNLM"/>
    </source>
</evidence>
<comment type="caution">
    <text evidence="2">The sequence shown here is derived from an EMBL/GenBank/DDBJ whole genome shotgun (WGS) entry which is preliminary data.</text>
</comment>
<accession>A0A926JTF2</accession>
<sequence length="289" mass="32915">MKSKFSFLHLSFFMTLFVLLTSCSNDDDNISDSGDDINADRFTGLEIGNSSFEIPQATTDLHVEFDYEGESQVESIRFEISPVDVESPGKGEVAWDVPDYEVPSSYYEGQINPHIHHHVYFDPENGKFPKVRPAVGTYRFKAIVTESNGTESSIAREFNVVKKFEDIEIGHEGKVEEGSDDLHTEFGYNAGDNVVEDIRLEIWFVEWREGQNVAPGEWDKVDHILPENMYKGQKNPFIHYHLPIEPEYPQGDYWLNIYVTESGENEAIKLSLPFQVVEKGSLDGDGHDH</sequence>
<feature type="signal peptide" evidence="1">
    <location>
        <begin position="1"/>
        <end position="20"/>
    </location>
</feature>
<keyword evidence="3" id="KW-1185">Reference proteome</keyword>
<evidence type="ECO:0000256" key="1">
    <source>
        <dbReference type="SAM" id="SignalP"/>
    </source>
</evidence>
<organism evidence="2 3">
    <name type="scientific">Sinomicrobium weinanense</name>
    <dbReference type="NCBI Taxonomy" id="2842200"/>
    <lineage>
        <taxon>Bacteria</taxon>
        <taxon>Pseudomonadati</taxon>
        <taxon>Bacteroidota</taxon>
        <taxon>Flavobacteriia</taxon>
        <taxon>Flavobacteriales</taxon>
        <taxon>Flavobacteriaceae</taxon>
        <taxon>Sinomicrobium</taxon>
    </lineage>
</organism>
<gene>
    <name evidence="2" type="ORF">IBL28_14610</name>
</gene>
<dbReference type="PROSITE" id="PS51257">
    <property type="entry name" value="PROKAR_LIPOPROTEIN"/>
    <property type="match status" value="1"/>
</dbReference>
<dbReference type="EMBL" id="JACVDC010000050">
    <property type="protein sequence ID" value="MBC9797205.1"/>
    <property type="molecule type" value="Genomic_DNA"/>
</dbReference>
<protein>
    <recommendedName>
        <fullName evidence="4">DUF4625 domain-containing protein</fullName>
    </recommendedName>
</protein>
<evidence type="ECO:0000313" key="3">
    <source>
        <dbReference type="Proteomes" id="UP000653730"/>
    </source>
</evidence>
<evidence type="ECO:0000313" key="2">
    <source>
        <dbReference type="EMBL" id="MBC9797205.1"/>
    </source>
</evidence>
<feature type="chain" id="PRO_5037416190" description="DUF4625 domain-containing protein" evidence="1">
    <location>
        <begin position="21"/>
        <end position="289"/>
    </location>
</feature>
<name>A0A926JTF2_9FLAO</name>
<proteinExistence type="predicted"/>
<dbReference type="Proteomes" id="UP000653730">
    <property type="component" value="Unassembled WGS sequence"/>
</dbReference>
<dbReference type="AlphaFoldDB" id="A0A926JTF2"/>
<keyword evidence="1" id="KW-0732">Signal</keyword>
<dbReference type="RefSeq" id="WP_187966343.1">
    <property type="nucleotide sequence ID" value="NZ_JACVDC010000050.1"/>
</dbReference>